<dbReference type="GO" id="GO:0000462">
    <property type="term" value="P:maturation of SSU-rRNA from tricistronic rRNA transcript (SSU-rRNA, 5.8S rRNA, LSU-rRNA)"/>
    <property type="evidence" value="ECO:0007669"/>
    <property type="project" value="InterPro"/>
</dbReference>
<dbReference type="AlphaFoldDB" id="A0A401PU24"/>
<protein>
    <recommendedName>
        <fullName evidence="10">U3 small nucleolar RNA-associated protein 6 homolog</fullName>
    </recommendedName>
</protein>
<dbReference type="GO" id="GO:0030515">
    <property type="term" value="F:snoRNA binding"/>
    <property type="evidence" value="ECO:0007669"/>
    <property type="project" value="InterPro"/>
</dbReference>
<feature type="non-terminal residue" evidence="8">
    <location>
        <position position="397"/>
    </location>
</feature>
<dbReference type="InterPro" id="IPR013949">
    <property type="entry name" value="Utp6"/>
</dbReference>
<evidence type="ECO:0000313" key="8">
    <source>
        <dbReference type="EMBL" id="GCB76605.1"/>
    </source>
</evidence>
<organism evidence="8 9">
    <name type="scientific">Scyliorhinus torazame</name>
    <name type="common">Cloudy catshark</name>
    <name type="synonym">Catulus torazame</name>
    <dbReference type="NCBI Taxonomy" id="75743"/>
    <lineage>
        <taxon>Eukaryota</taxon>
        <taxon>Metazoa</taxon>
        <taxon>Chordata</taxon>
        <taxon>Craniata</taxon>
        <taxon>Vertebrata</taxon>
        <taxon>Chondrichthyes</taxon>
        <taxon>Elasmobranchii</taxon>
        <taxon>Galeomorphii</taxon>
        <taxon>Galeoidea</taxon>
        <taxon>Carcharhiniformes</taxon>
        <taxon>Scyliorhinidae</taxon>
        <taxon>Scyliorhinus</taxon>
    </lineage>
</organism>
<name>A0A401PU24_SCYTO</name>
<evidence type="ECO:0000256" key="3">
    <source>
        <dbReference type="ARBA" id="ARBA00022552"/>
    </source>
</evidence>
<accession>A0A401PU24</accession>
<dbReference type="InterPro" id="IPR056907">
    <property type="entry name" value="UTP6_C"/>
</dbReference>
<evidence type="ECO:0000259" key="6">
    <source>
        <dbReference type="Pfam" id="PF08640"/>
    </source>
</evidence>
<feature type="domain" description="U3 small nucleolar RNA-associated protein 6 homolog C-terminal" evidence="7">
    <location>
        <begin position="255"/>
        <end position="382"/>
    </location>
</feature>
<dbReference type="Pfam" id="PF24892">
    <property type="entry name" value="UTP6_C"/>
    <property type="match status" value="1"/>
</dbReference>
<dbReference type="PANTHER" id="PTHR23271:SF1">
    <property type="entry name" value="U3 SMALL NUCLEOLAR RNA-ASSOCIATED PROTEIN 6 HOMOLOG"/>
    <property type="match status" value="1"/>
</dbReference>
<keyword evidence="3" id="KW-0698">rRNA processing</keyword>
<comment type="subcellular location">
    <subcellularLocation>
        <location evidence="1">Nucleus</location>
        <location evidence="1">Nucleolus</location>
    </subcellularLocation>
</comment>
<dbReference type="GO" id="GO:0032040">
    <property type="term" value="C:small-subunit processome"/>
    <property type="evidence" value="ECO:0007669"/>
    <property type="project" value="TreeGrafter"/>
</dbReference>
<dbReference type="Proteomes" id="UP000288216">
    <property type="component" value="Unassembled WGS sequence"/>
</dbReference>
<dbReference type="InterPro" id="IPR003107">
    <property type="entry name" value="HAT"/>
</dbReference>
<dbReference type="OrthoDB" id="28112at2759"/>
<comment type="similarity">
    <text evidence="2">Belongs to the UTP6 family.</text>
</comment>
<reference evidence="8 9" key="1">
    <citation type="journal article" date="2018" name="Nat. Ecol. Evol.">
        <title>Shark genomes provide insights into elasmobranch evolution and the origin of vertebrates.</title>
        <authorList>
            <person name="Hara Y"/>
            <person name="Yamaguchi K"/>
            <person name="Onimaru K"/>
            <person name="Kadota M"/>
            <person name="Koyanagi M"/>
            <person name="Keeley SD"/>
            <person name="Tatsumi K"/>
            <person name="Tanaka K"/>
            <person name="Motone F"/>
            <person name="Kageyama Y"/>
            <person name="Nozu R"/>
            <person name="Adachi N"/>
            <person name="Nishimura O"/>
            <person name="Nakagawa R"/>
            <person name="Tanegashima C"/>
            <person name="Kiyatake I"/>
            <person name="Matsumoto R"/>
            <person name="Murakumo K"/>
            <person name="Nishida K"/>
            <person name="Terakita A"/>
            <person name="Kuratani S"/>
            <person name="Sato K"/>
            <person name="Hyodo S Kuraku.S."/>
        </authorList>
    </citation>
    <scope>NUCLEOTIDE SEQUENCE [LARGE SCALE GENOMIC DNA]</scope>
</reference>
<dbReference type="STRING" id="75743.A0A401PU24"/>
<dbReference type="EMBL" id="BFAA01017904">
    <property type="protein sequence ID" value="GCB76605.1"/>
    <property type="molecule type" value="Genomic_DNA"/>
</dbReference>
<keyword evidence="9" id="KW-1185">Reference proteome</keyword>
<comment type="caution">
    <text evidence="8">The sequence shown here is derived from an EMBL/GenBank/DDBJ whole genome shotgun (WGS) entry which is preliminary data.</text>
</comment>
<dbReference type="GO" id="GO:0034388">
    <property type="term" value="C:Pwp2p-containing subcomplex of 90S preribosome"/>
    <property type="evidence" value="ECO:0007669"/>
    <property type="project" value="TreeGrafter"/>
</dbReference>
<evidence type="ECO:0000313" key="9">
    <source>
        <dbReference type="Proteomes" id="UP000288216"/>
    </source>
</evidence>
<evidence type="ECO:0000256" key="5">
    <source>
        <dbReference type="ARBA" id="ARBA00023242"/>
    </source>
</evidence>
<evidence type="ECO:0008006" key="10">
    <source>
        <dbReference type="Google" id="ProtNLM"/>
    </source>
</evidence>
<evidence type="ECO:0000256" key="4">
    <source>
        <dbReference type="ARBA" id="ARBA00022737"/>
    </source>
</evidence>
<evidence type="ECO:0000256" key="2">
    <source>
        <dbReference type="ARBA" id="ARBA00010734"/>
    </source>
</evidence>
<dbReference type="OMA" id="EAFWIMA"/>
<dbReference type="InterPro" id="IPR055347">
    <property type="entry name" value="UTP6_N"/>
</dbReference>
<feature type="domain" description="U3 small nucleolar RNA-associated protein 6 N-terminal" evidence="6">
    <location>
        <begin position="1"/>
        <end position="58"/>
    </location>
</feature>
<proteinExistence type="inferred from homology"/>
<keyword evidence="5" id="KW-0539">Nucleus</keyword>
<evidence type="ECO:0000256" key="1">
    <source>
        <dbReference type="ARBA" id="ARBA00004604"/>
    </source>
</evidence>
<dbReference type="PANTHER" id="PTHR23271">
    <property type="entry name" value="HEPATOCELLULAR CARCINOMA-ASSOCIATED ANTIGEN 66"/>
    <property type="match status" value="1"/>
</dbReference>
<dbReference type="InterPro" id="IPR011990">
    <property type="entry name" value="TPR-like_helical_dom_sf"/>
</dbReference>
<dbReference type="SMART" id="SM00386">
    <property type="entry name" value="HAT"/>
    <property type="match status" value="5"/>
</dbReference>
<evidence type="ECO:0000259" key="7">
    <source>
        <dbReference type="Pfam" id="PF24892"/>
    </source>
</evidence>
<sequence>MKKVTALEHKVHRRALNKESFISYIQYEINFLELIKRRRARIGYTFKKEEVEYAIVNRIHGLFRRALTKWKVRQSSGRWGWGQLACGAEAFWIMAAKWEMEDCLSSENARHLFLRALRFHPDSQKLYQEYFRMELMNAEKIQKEKQLLEVARVELTEADFPVEIHRGELARVVYKRAIEKIAGNAEFHLSFWTIAANFNFAQELQKEIVEDLQALHTNHALTWDFLARRELDTESLPKSECPKQAKASDIARKEERCWAVYEEAVLTVPTEAVWKCFITFCLERFKRKTNNAVLRKKRLDKVLSVFDRASESSLLPQALYKQWIGMLVELGDAEKTVRVVKASSGTFGQSVGLWQSSLELLMELQSADVNQLFQEAFRQVPHTIFTDAPSYRAASQP</sequence>
<dbReference type="Pfam" id="PF08640">
    <property type="entry name" value="U3_assoc_6"/>
    <property type="match status" value="1"/>
</dbReference>
<gene>
    <name evidence="8" type="ORF">scyTo_0021015</name>
</gene>
<dbReference type="Gene3D" id="1.25.40.10">
    <property type="entry name" value="Tetratricopeptide repeat domain"/>
    <property type="match status" value="2"/>
</dbReference>
<keyword evidence="4" id="KW-0677">Repeat</keyword>